<proteinExistence type="predicted"/>
<comment type="caution">
    <text evidence="1">The sequence shown here is derived from an EMBL/GenBank/DDBJ whole genome shotgun (WGS) entry which is preliminary data.</text>
</comment>
<evidence type="ECO:0000313" key="2">
    <source>
        <dbReference type="Proteomes" id="UP000276133"/>
    </source>
</evidence>
<reference evidence="1 2" key="1">
    <citation type="journal article" date="2018" name="Sci. Rep.">
        <title>Genomic signatures of local adaptation to the degree of environmental predictability in rotifers.</title>
        <authorList>
            <person name="Franch-Gras L."/>
            <person name="Hahn C."/>
            <person name="Garcia-Roger E.M."/>
            <person name="Carmona M.J."/>
            <person name="Serra M."/>
            <person name="Gomez A."/>
        </authorList>
    </citation>
    <scope>NUCLEOTIDE SEQUENCE [LARGE SCALE GENOMIC DNA]</scope>
    <source>
        <strain evidence="1">HYR1</strain>
    </source>
</reference>
<keyword evidence="2" id="KW-1185">Reference proteome</keyword>
<dbReference type="Proteomes" id="UP000276133">
    <property type="component" value="Unassembled WGS sequence"/>
</dbReference>
<evidence type="ECO:0000313" key="1">
    <source>
        <dbReference type="EMBL" id="RNA22775.1"/>
    </source>
</evidence>
<name>A0A3M7RHM1_BRAPC</name>
<dbReference type="AlphaFoldDB" id="A0A3M7RHM1"/>
<protein>
    <submittedName>
        <fullName evidence="1">Uncharacterized protein</fullName>
    </submittedName>
</protein>
<gene>
    <name evidence="1" type="ORF">BpHYR1_033658</name>
</gene>
<dbReference type="EMBL" id="REGN01003403">
    <property type="protein sequence ID" value="RNA22775.1"/>
    <property type="molecule type" value="Genomic_DNA"/>
</dbReference>
<accession>A0A3M7RHM1</accession>
<organism evidence="1 2">
    <name type="scientific">Brachionus plicatilis</name>
    <name type="common">Marine rotifer</name>
    <name type="synonym">Brachionus muelleri</name>
    <dbReference type="NCBI Taxonomy" id="10195"/>
    <lineage>
        <taxon>Eukaryota</taxon>
        <taxon>Metazoa</taxon>
        <taxon>Spiralia</taxon>
        <taxon>Gnathifera</taxon>
        <taxon>Rotifera</taxon>
        <taxon>Eurotatoria</taxon>
        <taxon>Monogononta</taxon>
        <taxon>Pseudotrocha</taxon>
        <taxon>Ploima</taxon>
        <taxon>Brachionidae</taxon>
        <taxon>Brachionus</taxon>
    </lineage>
</organism>
<sequence length="143" mass="16786">MEQKIKAVKKIIRKWKKKNKTVNGFYYLEKICNALNVNLRKYTEQGKNGFKTVIKILEIEASSLNENKKYSITAASFDCLKRLLNKLQIPIHSVISLEETWLQAQRQRSVEKDSHILCPMCDENIKLKYANEHFKECHEAKLT</sequence>